<proteinExistence type="predicted"/>
<dbReference type="Proteomes" id="UP000030764">
    <property type="component" value="Unassembled WGS sequence"/>
</dbReference>
<dbReference type="Proteomes" id="UP000030758">
    <property type="component" value="Unassembled WGS sequence"/>
</dbReference>
<protein>
    <recommendedName>
        <fullName evidence="4">DUF4371 domain-containing protein</fullName>
    </recommendedName>
</protein>
<evidence type="ECO:0000313" key="3">
    <source>
        <dbReference type="Proteomes" id="UP000030764"/>
    </source>
</evidence>
<reference evidence="1 3" key="1">
    <citation type="journal article" date="2014" name="Nat. Genet.">
        <title>Genome and transcriptome of the porcine whipworm Trichuris suis.</title>
        <authorList>
            <person name="Jex A.R."/>
            <person name="Nejsum P."/>
            <person name="Schwarz E.M."/>
            <person name="Hu L."/>
            <person name="Young N.D."/>
            <person name="Hall R.S."/>
            <person name="Korhonen P.K."/>
            <person name="Liao S."/>
            <person name="Thamsborg S."/>
            <person name="Xia J."/>
            <person name="Xu P."/>
            <person name="Wang S."/>
            <person name="Scheerlinck J.P."/>
            <person name="Hofmann A."/>
            <person name="Sternberg P.W."/>
            <person name="Wang J."/>
            <person name="Gasser R.B."/>
        </authorList>
    </citation>
    <scope>NUCLEOTIDE SEQUENCE [LARGE SCALE GENOMIC DNA]</scope>
    <source>
        <strain evidence="2">DCEP-RM93F</strain>
        <strain evidence="1">DCEP-RM93M</strain>
    </source>
</reference>
<keyword evidence="3" id="KW-1185">Reference proteome</keyword>
<name>A0A085MHC1_9BILA</name>
<evidence type="ECO:0000313" key="2">
    <source>
        <dbReference type="EMBL" id="KFD66789.1"/>
    </source>
</evidence>
<dbReference type="AlphaFoldDB" id="A0A085MHC1"/>
<dbReference type="PANTHER" id="PTHR45913:SF22">
    <property type="entry name" value="SCAN BOX DOMAIN-CONTAINING PROTEIN"/>
    <property type="match status" value="1"/>
</dbReference>
<organism evidence="1 3">
    <name type="scientific">Trichuris suis</name>
    <name type="common">pig whipworm</name>
    <dbReference type="NCBI Taxonomy" id="68888"/>
    <lineage>
        <taxon>Eukaryota</taxon>
        <taxon>Metazoa</taxon>
        <taxon>Ecdysozoa</taxon>
        <taxon>Nematoda</taxon>
        <taxon>Enoplea</taxon>
        <taxon>Dorylaimia</taxon>
        <taxon>Trichinellida</taxon>
        <taxon>Trichuridae</taxon>
        <taxon>Trichuris</taxon>
    </lineage>
</organism>
<dbReference type="PANTHER" id="PTHR45913">
    <property type="entry name" value="EPM2A-INTERACTING PROTEIN 1"/>
    <property type="match status" value="1"/>
</dbReference>
<dbReference type="EMBL" id="KL363192">
    <property type="protein sequence ID" value="KFD56617.1"/>
    <property type="molecule type" value="Genomic_DNA"/>
</dbReference>
<dbReference type="EMBL" id="KL367520">
    <property type="protein sequence ID" value="KFD66789.1"/>
    <property type="molecule type" value="Genomic_DNA"/>
</dbReference>
<evidence type="ECO:0000313" key="1">
    <source>
        <dbReference type="EMBL" id="KFD56617.1"/>
    </source>
</evidence>
<evidence type="ECO:0008006" key="4">
    <source>
        <dbReference type="Google" id="ProtNLM"/>
    </source>
</evidence>
<accession>A0A085MHC1</accession>
<gene>
    <name evidence="1" type="ORF">M513_02293</name>
    <name evidence="2" type="ORF">M514_02293</name>
</gene>
<sequence>MDKISSRRILPSMTASESKLHHDRLLASYRIALMIAKSCKPHSIGEDMILPATAEILDTVLHQPAPTVVSKIPLSRRTVQSRIYAMAQDIEVTLCRILKNTEFPLQLDESTLPGNETILPAHVRFIKQERLVQQLLFAKELLTDTKAESIFEAVNYFFKEKQIPFKNIFAIATDGARPMIGHYRGFVAYLKEVVSDVLAVHCVLHGQHLVAKLLSACLNSSLQLFRQLCDENDEEFNRLLLHTGVRWLWKGTCSSAQLFNFLNSTATPFFKQMNMQLQSNELNLIKTTSVISAFLSKLMLFKCNFVRRELCQFPTLPRVSKEVKILEDDVHIYCQHLEMLHEDFLRRFDNVLSLVIPNWVLEPFIVNPLNEDIFSQEELIDLQSNEKIKPRIQRGYEYFWLHEEILLRYLSRWAAMKRLLMAIPSSPVVKRGFTVVTGLVTKKRNCLEAVNPDDIRLRDTSMRPNIERIVRFLAGFFLRPRKHTVVRRSEKQLH</sequence>